<dbReference type="SUPFAM" id="SSF56436">
    <property type="entry name" value="C-type lectin-like"/>
    <property type="match status" value="2"/>
</dbReference>
<feature type="domain" description="C-type lectin" evidence="1">
    <location>
        <begin position="124"/>
        <end position="229"/>
    </location>
</feature>
<dbReference type="InParanoid" id="A0A3B3HVA5"/>
<dbReference type="Pfam" id="PF00059">
    <property type="entry name" value="Lectin_C"/>
    <property type="match status" value="2"/>
</dbReference>
<dbReference type="InterPro" id="IPR016187">
    <property type="entry name" value="CTDL_fold"/>
</dbReference>
<reference evidence="2" key="2">
    <citation type="submission" date="2025-08" db="UniProtKB">
        <authorList>
            <consortium name="Ensembl"/>
        </authorList>
    </citation>
    <scope>IDENTIFICATION</scope>
    <source>
        <strain evidence="2">Hd-rR</strain>
    </source>
</reference>
<dbReference type="Bgee" id="ENSORLG00000016876">
    <property type="expression patterns" value="Expressed in animal zygote and 3 other cell types or tissues"/>
</dbReference>
<accession>A0A3B3HVA5</accession>
<protein>
    <recommendedName>
        <fullName evidence="1">C-type lectin domain-containing protein</fullName>
    </recommendedName>
</protein>
<feature type="domain" description="C-type lectin" evidence="1">
    <location>
        <begin position="228"/>
        <end position="363"/>
    </location>
</feature>
<reference evidence="2 3" key="1">
    <citation type="journal article" date="2007" name="Nature">
        <title>The medaka draft genome and insights into vertebrate genome evolution.</title>
        <authorList>
            <person name="Kasahara M."/>
            <person name="Naruse K."/>
            <person name="Sasaki S."/>
            <person name="Nakatani Y."/>
            <person name="Qu W."/>
            <person name="Ahsan B."/>
            <person name="Yamada T."/>
            <person name="Nagayasu Y."/>
            <person name="Doi K."/>
            <person name="Kasai Y."/>
            <person name="Jindo T."/>
            <person name="Kobayashi D."/>
            <person name="Shimada A."/>
            <person name="Toyoda A."/>
            <person name="Kuroki Y."/>
            <person name="Fujiyama A."/>
            <person name="Sasaki T."/>
            <person name="Shimizu A."/>
            <person name="Asakawa S."/>
            <person name="Shimizu N."/>
            <person name="Hashimoto S."/>
            <person name="Yang J."/>
            <person name="Lee Y."/>
            <person name="Matsushima K."/>
            <person name="Sugano S."/>
            <person name="Sakaizumi M."/>
            <person name="Narita T."/>
            <person name="Ohishi K."/>
            <person name="Haga S."/>
            <person name="Ohta F."/>
            <person name="Nomoto H."/>
            <person name="Nogata K."/>
            <person name="Morishita T."/>
            <person name="Endo T."/>
            <person name="Shin-I T."/>
            <person name="Takeda H."/>
            <person name="Morishita S."/>
            <person name="Kohara Y."/>
        </authorList>
    </citation>
    <scope>NUCLEOTIDE SEQUENCE [LARGE SCALE GENOMIC DNA]</scope>
    <source>
        <strain evidence="2 3">Hd-rR</strain>
    </source>
</reference>
<evidence type="ECO:0000313" key="2">
    <source>
        <dbReference type="Ensembl" id="ENSORLP00000035298.1"/>
    </source>
</evidence>
<dbReference type="Ensembl" id="ENSORLT00000035665.1">
    <property type="protein sequence ID" value="ENSORLP00000035298.1"/>
    <property type="gene ID" value="ENSORLG00000016876.2"/>
</dbReference>
<dbReference type="Proteomes" id="UP000001038">
    <property type="component" value="Chromosome 16"/>
</dbReference>
<evidence type="ECO:0000313" key="3">
    <source>
        <dbReference type="Proteomes" id="UP000001038"/>
    </source>
</evidence>
<evidence type="ECO:0000259" key="1">
    <source>
        <dbReference type="PROSITE" id="PS50041"/>
    </source>
</evidence>
<keyword evidence="3" id="KW-1185">Reference proteome</keyword>
<gene>
    <name evidence="2" type="primary">LOC105356061</name>
</gene>
<sequence>MIQGGGQFLLTPPFQHSHLLPAPPVFHTTPPPMGVPQRKTSSCCADARLGFSVVSAASSQVQTSSALRHGGIQTERPAADLRSVAVQIHLRPPSCGPGSASSPPSLSGCLQVCDLQPDLLVRRFRYVGLQKTWSEAQTYCRETFKDLATIQNLNNNTEAQQAGGRSQFWIGLFNGTWRWSQEEERDSNPSTWFKNWNTGEPGSGSCVSINKAGMWFAKDCSALNAFVCFSAETGQHVLVDQQKSWLDAQAHCRSQHTDLSSIRSLVENAQVSAVLPAQTQMNIGSLFGNLLGGSFSTSTSTSPTSAWIGLHRSLWAWSDGSGAAFRQFGLVQSNGRDDCVLMDSSSSTWFWRPCTEYHPFLCNTGEPRVLIGTRCCRSDPVFLFARRRQTHDDADGEGPDEFGVGGPWRSCGAELGVGAGQVLRKTC</sequence>
<dbReference type="PANTHER" id="PTHR45784">
    <property type="entry name" value="C-TYPE LECTIN DOMAIN FAMILY 20 MEMBER A-RELATED"/>
    <property type="match status" value="1"/>
</dbReference>
<dbReference type="GeneTree" id="ENSGT01110000267425"/>
<dbReference type="Gene3D" id="3.10.100.10">
    <property type="entry name" value="Mannose-Binding Protein A, subunit A"/>
    <property type="match status" value="2"/>
</dbReference>
<dbReference type="PROSITE" id="PS50041">
    <property type="entry name" value="C_TYPE_LECTIN_2"/>
    <property type="match status" value="2"/>
</dbReference>
<dbReference type="AlphaFoldDB" id="A0A3B3HVA5"/>
<dbReference type="InterPro" id="IPR001304">
    <property type="entry name" value="C-type_lectin-like"/>
</dbReference>
<reference evidence="2" key="3">
    <citation type="submission" date="2025-09" db="UniProtKB">
        <authorList>
            <consortium name="Ensembl"/>
        </authorList>
    </citation>
    <scope>IDENTIFICATION</scope>
    <source>
        <strain evidence="2">Hd-rR</strain>
    </source>
</reference>
<dbReference type="PANTHER" id="PTHR45784:SF3">
    <property type="entry name" value="C-TYPE LECTIN DOMAIN FAMILY 4 MEMBER K-LIKE-RELATED"/>
    <property type="match status" value="1"/>
</dbReference>
<proteinExistence type="predicted"/>
<dbReference type="InterPro" id="IPR016186">
    <property type="entry name" value="C-type_lectin-like/link_sf"/>
</dbReference>
<dbReference type="SMART" id="SM00034">
    <property type="entry name" value="CLECT"/>
    <property type="match status" value="2"/>
</dbReference>
<name>A0A3B3HVA5_ORYLA</name>
<organism evidence="2 3">
    <name type="scientific">Oryzias latipes</name>
    <name type="common">Japanese rice fish</name>
    <name type="synonym">Japanese killifish</name>
    <dbReference type="NCBI Taxonomy" id="8090"/>
    <lineage>
        <taxon>Eukaryota</taxon>
        <taxon>Metazoa</taxon>
        <taxon>Chordata</taxon>
        <taxon>Craniata</taxon>
        <taxon>Vertebrata</taxon>
        <taxon>Euteleostomi</taxon>
        <taxon>Actinopterygii</taxon>
        <taxon>Neopterygii</taxon>
        <taxon>Teleostei</taxon>
        <taxon>Neoteleostei</taxon>
        <taxon>Acanthomorphata</taxon>
        <taxon>Ovalentaria</taxon>
        <taxon>Atherinomorphae</taxon>
        <taxon>Beloniformes</taxon>
        <taxon>Adrianichthyidae</taxon>
        <taxon>Oryziinae</taxon>
        <taxon>Oryzias</taxon>
    </lineage>
</organism>